<proteinExistence type="predicted"/>
<accession>A0A6J4U2T4</accession>
<feature type="compositionally biased region" description="Basic and acidic residues" evidence="1">
    <location>
        <begin position="111"/>
        <end position="121"/>
    </location>
</feature>
<reference evidence="2" key="1">
    <citation type="submission" date="2020-02" db="EMBL/GenBank/DDBJ databases">
        <authorList>
            <person name="Meier V. D."/>
        </authorList>
    </citation>
    <scope>NUCLEOTIDE SEQUENCE</scope>
    <source>
        <strain evidence="2">AVDCRST_MAG05</strain>
    </source>
</reference>
<gene>
    <name evidence="2" type="ORF">AVDCRST_MAG05-5063</name>
</gene>
<name>A0A6J4U2T4_9ACTN</name>
<feature type="compositionally biased region" description="Basic residues" evidence="1">
    <location>
        <begin position="71"/>
        <end position="89"/>
    </location>
</feature>
<dbReference type="AlphaFoldDB" id="A0A6J4U2T4"/>
<sequence>GTGLPFRFQGARVFGRRGRGRLWHGREWRFQGAGRDRAVRGGRGARGREDAARGPAPQPGRHRARGCDLHARRRLHGRGHRHHDHRGGRTARDRRDEGNLHGAGRARRHRLDREDPKGRQADHRRRGRGCPGARRGGRGARHRHLHRRRL</sequence>
<feature type="region of interest" description="Disordered" evidence="1">
    <location>
        <begin position="34"/>
        <end position="150"/>
    </location>
</feature>
<feature type="non-terminal residue" evidence="2">
    <location>
        <position position="150"/>
    </location>
</feature>
<feature type="non-terminal residue" evidence="2">
    <location>
        <position position="1"/>
    </location>
</feature>
<dbReference type="EMBL" id="CADCVM010000537">
    <property type="protein sequence ID" value="CAA9537846.1"/>
    <property type="molecule type" value="Genomic_DNA"/>
</dbReference>
<feature type="compositionally biased region" description="Basic and acidic residues" evidence="1">
    <location>
        <begin position="90"/>
        <end position="99"/>
    </location>
</feature>
<feature type="compositionally biased region" description="Basic residues" evidence="1">
    <location>
        <begin position="135"/>
        <end position="150"/>
    </location>
</feature>
<evidence type="ECO:0000313" key="2">
    <source>
        <dbReference type="EMBL" id="CAA9537846.1"/>
    </source>
</evidence>
<evidence type="ECO:0000256" key="1">
    <source>
        <dbReference type="SAM" id="MobiDB-lite"/>
    </source>
</evidence>
<organism evidence="2">
    <name type="scientific">uncultured Rubrobacteraceae bacterium</name>
    <dbReference type="NCBI Taxonomy" id="349277"/>
    <lineage>
        <taxon>Bacteria</taxon>
        <taxon>Bacillati</taxon>
        <taxon>Actinomycetota</taxon>
        <taxon>Rubrobacteria</taxon>
        <taxon>Rubrobacterales</taxon>
        <taxon>Rubrobacteraceae</taxon>
        <taxon>environmental samples</taxon>
    </lineage>
</organism>
<protein>
    <submittedName>
        <fullName evidence="2">Uncharacterized protein</fullName>
    </submittedName>
</protein>